<keyword evidence="1" id="KW-0472">Membrane</keyword>
<accession>A0ABT0XYB2</accession>
<organism evidence="2 3">
    <name type="scientific">Paractinoplanes hotanensis</name>
    <dbReference type="NCBI Taxonomy" id="2906497"/>
    <lineage>
        <taxon>Bacteria</taxon>
        <taxon>Bacillati</taxon>
        <taxon>Actinomycetota</taxon>
        <taxon>Actinomycetes</taxon>
        <taxon>Micromonosporales</taxon>
        <taxon>Micromonosporaceae</taxon>
        <taxon>Paractinoplanes</taxon>
    </lineage>
</organism>
<feature type="transmembrane region" description="Helical" evidence="1">
    <location>
        <begin position="33"/>
        <end position="56"/>
    </location>
</feature>
<reference evidence="2 3" key="1">
    <citation type="submission" date="2022-06" db="EMBL/GenBank/DDBJ databases">
        <title>Actinoplanes abujensis sp. nov., isolated from Nigerian arid soil.</title>
        <authorList>
            <person name="Ding P."/>
        </authorList>
    </citation>
    <scope>NUCLEOTIDE SEQUENCE [LARGE SCALE GENOMIC DNA]</scope>
    <source>
        <strain evidence="3">TRM88002</strain>
    </source>
</reference>
<evidence type="ECO:0000313" key="2">
    <source>
        <dbReference type="EMBL" id="MCM4078761.1"/>
    </source>
</evidence>
<evidence type="ECO:0000313" key="3">
    <source>
        <dbReference type="Proteomes" id="UP001523216"/>
    </source>
</evidence>
<evidence type="ECO:0000256" key="1">
    <source>
        <dbReference type="SAM" id="Phobius"/>
    </source>
</evidence>
<comment type="caution">
    <text evidence="2">The sequence shown here is derived from an EMBL/GenBank/DDBJ whole genome shotgun (WGS) entry which is preliminary data.</text>
</comment>
<feature type="transmembrane region" description="Helical" evidence="1">
    <location>
        <begin position="88"/>
        <end position="108"/>
    </location>
</feature>
<sequence>MIKTLLALLLLCEAGLAVIGGLAWSTLRADGGVGALVLMGASGAAGVVVLLVLLLGRAALGSALAWLRLLGVFIAGAVLVAVGELTPAAAGLLAVFDSLLGVVLAGFVRRGR</sequence>
<keyword evidence="1" id="KW-0812">Transmembrane</keyword>
<dbReference type="RefSeq" id="WP_251798611.1">
    <property type="nucleotide sequence ID" value="NZ_JAMQOL010000017.1"/>
</dbReference>
<keyword evidence="1" id="KW-1133">Transmembrane helix</keyword>
<feature type="transmembrane region" description="Helical" evidence="1">
    <location>
        <begin position="63"/>
        <end position="82"/>
    </location>
</feature>
<gene>
    <name evidence="2" type="ORF">LXN57_14395</name>
</gene>
<dbReference type="EMBL" id="JAMQOL010000017">
    <property type="protein sequence ID" value="MCM4078761.1"/>
    <property type="molecule type" value="Genomic_DNA"/>
</dbReference>
<name>A0ABT0XYB2_9ACTN</name>
<proteinExistence type="predicted"/>
<protein>
    <submittedName>
        <fullName evidence="2">Uncharacterized protein</fullName>
    </submittedName>
</protein>
<dbReference type="Proteomes" id="UP001523216">
    <property type="component" value="Unassembled WGS sequence"/>
</dbReference>
<keyword evidence="3" id="KW-1185">Reference proteome</keyword>